<evidence type="ECO:0000313" key="2">
    <source>
        <dbReference type="EMBL" id="BBA74231.1"/>
    </source>
</evidence>
<dbReference type="PANTHER" id="PTHR12526:SF572">
    <property type="entry name" value="BLL5144 PROTEIN"/>
    <property type="match status" value="1"/>
</dbReference>
<dbReference type="Pfam" id="PF13692">
    <property type="entry name" value="Glyco_trans_1_4"/>
    <property type="match status" value="1"/>
</dbReference>
<dbReference type="GO" id="GO:0016757">
    <property type="term" value="F:glycosyltransferase activity"/>
    <property type="evidence" value="ECO:0007669"/>
    <property type="project" value="UniProtKB-ARBA"/>
</dbReference>
<dbReference type="PANTHER" id="PTHR12526">
    <property type="entry name" value="GLYCOSYLTRANSFERASE"/>
    <property type="match status" value="1"/>
</dbReference>
<dbReference type="AlphaFoldDB" id="A0A292GSX3"/>
<feature type="domain" description="Glycosyltransferase subfamily 4-like N-terminal" evidence="1">
    <location>
        <begin position="76"/>
        <end position="172"/>
    </location>
</feature>
<keyword evidence="2" id="KW-0808">Transferase</keyword>
<organism evidence="2">
    <name type="scientific">Ochrobactrum sp. PW1</name>
    <dbReference type="NCBI Taxonomy" id="1882222"/>
    <lineage>
        <taxon>Bacteria</taxon>
        <taxon>Pseudomonadati</taxon>
        <taxon>Pseudomonadota</taxon>
        <taxon>Alphaproteobacteria</taxon>
        <taxon>Hyphomicrobiales</taxon>
        <taxon>Brucellaceae</taxon>
        <taxon>Brucella/Ochrobactrum group</taxon>
        <taxon>Ochrobactrum</taxon>
    </lineage>
</organism>
<name>A0A292GSX3_9HYPH</name>
<protein>
    <submittedName>
        <fullName evidence="2">Glycosyl transferase family protein</fullName>
    </submittedName>
</protein>
<dbReference type="InterPro" id="IPR028098">
    <property type="entry name" value="Glyco_trans_4-like_N"/>
</dbReference>
<dbReference type="EMBL" id="LC171369">
    <property type="protein sequence ID" value="BBA74231.1"/>
    <property type="molecule type" value="Genomic_DNA"/>
</dbReference>
<dbReference type="CDD" id="cd03822">
    <property type="entry name" value="GT4_mannosyltransferase-like"/>
    <property type="match status" value="1"/>
</dbReference>
<proteinExistence type="predicted"/>
<reference evidence="2" key="1">
    <citation type="submission" date="2016-07" db="EMBL/GenBank/DDBJ databases">
        <title>Genomics reveals synergistic degradation of pyrene by five bacteria in a mangrove sediment-derived bacterial consortium.</title>
        <authorList>
            <person name="Wanapaisan P."/>
            <person name="Vejarano F."/>
            <person name="Chakraborty J."/>
            <person name="Shintani M."/>
            <person name="Muangchinda C."/>
            <person name="Laothamteep N."/>
            <person name="Suzuki-Minakuchi C."/>
            <person name="Inoue K."/>
            <person name="Nojiri H."/>
            <person name="Pinyakong O."/>
        </authorList>
    </citation>
    <scope>NUCLEOTIDE SEQUENCE</scope>
    <source>
        <strain evidence="2">PW1</strain>
    </source>
</reference>
<accession>A0A292GSX3</accession>
<dbReference type="Pfam" id="PF13439">
    <property type="entry name" value="Glyco_transf_4"/>
    <property type="match status" value="1"/>
</dbReference>
<sequence length="778" mass="83833">MHTPALRIAFIGNALPRRCGIATFTSDLELAVGALDEIAETTIVAMCEPGADHAFPSIVGKTIRQEESGDYRAGADFINREGFDLVCLQHEYGIFGGDAGALVLDLIARLDAPLVTTLHTVLDRPSAAQRRVMDAIIAASARVIVMARKARKILIETYGADPDRIDIIGHGIPDVPLVSSRDAKERLGFAGRRVILTFGLISPNKGIETIVEAMPEIVKRSPDVVYVVMGATHPILHAEEGERYRDSLVDRVHELGLDDHVVFINRFVDRPALLEHIAMCDVYATPYLVESQMTSGTLAYSHGVGRPVVSTPYWHAAELLADGSGVLVPFDNPAGFGPAIAALLGDETQRLAMGRKAYAASRPMTWANTAHRYAASFRAACREGRLATCPGPGTPAGPAPKISCALLDPTLPAMALEHFTAMCDDTGMFQHAVHAIPDRDHGYCIDDNARALLLCCSLAGGPDAPLAGRLSSTFAAFIQHGWNPDNRRFRNFMGFNRQWLEPAGSEDSHGRTLWALGTYSAHACAPGRARWAKGLFCEALEGVAAFTSPRAWAFTLLGLVSYCAAYPEDHAAARTRVQLAGRLEGLLRANETPEWTWFEDGLSYDNARLPQSLIVTGGATGAPHLVDAGLRSLHWLIAMQTAPQGHFRPVGSHGFLQPPRSTPQPFDQQPLEACATIAACIAARGVDPDFPWRAESERAFAWFLGANDLAVELVDVATGSCRDGLHPDRANENRGAESTLSYLLGLADMKRLDDAGCPTAAPRAMRATTPLPIGTVDA</sequence>
<dbReference type="Gene3D" id="3.40.50.2000">
    <property type="entry name" value="Glycogen Phosphorylase B"/>
    <property type="match status" value="2"/>
</dbReference>
<evidence type="ECO:0000259" key="1">
    <source>
        <dbReference type="Pfam" id="PF13439"/>
    </source>
</evidence>
<dbReference type="SUPFAM" id="SSF53756">
    <property type="entry name" value="UDP-Glycosyltransferase/glycogen phosphorylase"/>
    <property type="match status" value="1"/>
</dbReference>